<keyword evidence="5" id="KW-1185">Reference proteome</keyword>
<dbReference type="SUPFAM" id="SSF55486">
    <property type="entry name" value="Metalloproteases ('zincins'), catalytic domain"/>
    <property type="match status" value="1"/>
</dbReference>
<evidence type="ECO:0000313" key="5">
    <source>
        <dbReference type="Proteomes" id="UP000236754"/>
    </source>
</evidence>
<evidence type="ECO:0000259" key="3">
    <source>
        <dbReference type="Pfam" id="PF11350"/>
    </source>
</evidence>
<protein>
    <recommendedName>
        <fullName evidence="3">DUF3152 domain-containing protein</fullName>
    </recommendedName>
</protein>
<dbReference type="AlphaFoldDB" id="A0A1H6EB18"/>
<proteinExistence type="predicted"/>
<sequence length="343" mass="35024">MPSSSQGGISTYGTNCVRTHHADTQFGSATGGPGPRFRLPTPSGGALAAKGRHGRHKHSRRAAKRRAAFAGPLVVLCVVVLGCGGGYAAWHKSRGDGSAAAIDAPLSQTATAGGSPSAHADSRIGTGTPTPSSPSPSATPTSTAPSHSPSPKPSSVPKSGTGVFTTAHASGEASGHGDIRRYKVEVEGGIQLSAGDAAREIAGILADPRGWENDGRDGFQLVSSGSADFVIKIATPDTVDNICGAAGLLTRGEVNCDVGATVVVNLKRWILGSPEFDGPIHDYRALIINHEVGHRIGHGHEGCPGTGKLAPVMMQQIKGLHGCKANAWPYDSNGHYIQGPPVA</sequence>
<reference evidence="4 5" key="1">
    <citation type="submission" date="2016-10" db="EMBL/GenBank/DDBJ databases">
        <authorList>
            <person name="de Groot N.N."/>
        </authorList>
    </citation>
    <scope>NUCLEOTIDE SEQUENCE [LARGE SCALE GENOMIC DNA]</scope>
    <source>
        <strain evidence="4 5">CGMCC 4.2023</strain>
    </source>
</reference>
<feature type="region of interest" description="Disordered" evidence="1">
    <location>
        <begin position="108"/>
        <end position="177"/>
    </location>
</feature>
<feature type="region of interest" description="Disordered" evidence="1">
    <location>
        <begin position="25"/>
        <end position="63"/>
    </location>
</feature>
<name>A0A1H6EB18_9ACTN</name>
<evidence type="ECO:0000313" key="4">
    <source>
        <dbReference type="EMBL" id="SEG94443.1"/>
    </source>
</evidence>
<keyword evidence="2" id="KW-1133">Transmembrane helix</keyword>
<keyword evidence="2" id="KW-0812">Transmembrane</keyword>
<evidence type="ECO:0000256" key="2">
    <source>
        <dbReference type="SAM" id="Phobius"/>
    </source>
</evidence>
<feature type="domain" description="DUF3152" evidence="3">
    <location>
        <begin position="154"/>
        <end position="321"/>
    </location>
</feature>
<feature type="compositionally biased region" description="Low complexity" evidence="1">
    <location>
        <begin position="125"/>
        <end position="147"/>
    </location>
</feature>
<dbReference type="OrthoDB" id="9779865at2"/>
<keyword evidence="2" id="KW-0472">Membrane</keyword>
<accession>A0A1H6EB18</accession>
<dbReference type="Proteomes" id="UP000236754">
    <property type="component" value="Unassembled WGS sequence"/>
</dbReference>
<organism evidence="4 5">
    <name type="scientific">Actinacidiphila yanglinensis</name>
    <dbReference type="NCBI Taxonomy" id="310779"/>
    <lineage>
        <taxon>Bacteria</taxon>
        <taxon>Bacillati</taxon>
        <taxon>Actinomycetota</taxon>
        <taxon>Actinomycetes</taxon>
        <taxon>Kitasatosporales</taxon>
        <taxon>Streptomycetaceae</taxon>
        <taxon>Actinacidiphila</taxon>
    </lineage>
</organism>
<dbReference type="Pfam" id="PF11350">
    <property type="entry name" value="DUF3152"/>
    <property type="match status" value="1"/>
</dbReference>
<feature type="transmembrane region" description="Helical" evidence="2">
    <location>
        <begin position="67"/>
        <end position="90"/>
    </location>
</feature>
<dbReference type="InterPro" id="IPR022603">
    <property type="entry name" value="DUF3152"/>
</dbReference>
<gene>
    <name evidence="4" type="ORF">SAMN05216223_13038</name>
</gene>
<dbReference type="EMBL" id="FNVU01000030">
    <property type="protein sequence ID" value="SEG94443.1"/>
    <property type="molecule type" value="Genomic_DNA"/>
</dbReference>
<evidence type="ECO:0000256" key="1">
    <source>
        <dbReference type="SAM" id="MobiDB-lite"/>
    </source>
</evidence>
<feature type="compositionally biased region" description="Basic residues" evidence="1">
    <location>
        <begin position="50"/>
        <end position="63"/>
    </location>
</feature>